<comment type="caution">
    <text evidence="2">The sequence shown here is derived from an EMBL/GenBank/DDBJ whole genome shotgun (WGS) entry which is preliminary data.</text>
</comment>
<accession>A0A1V1NYE3</accession>
<dbReference type="AlphaFoldDB" id="A0A1V1NYE3"/>
<protein>
    <recommendedName>
        <fullName evidence="1">DUF6431 domain-containing protein</fullName>
    </recommendedName>
</protein>
<evidence type="ECO:0000259" key="1">
    <source>
        <dbReference type="Pfam" id="PF20020"/>
    </source>
</evidence>
<reference evidence="3" key="1">
    <citation type="submission" date="2012-11" db="EMBL/GenBank/DDBJ databases">
        <authorList>
            <person name="Lucero-Rivera Y.E."/>
            <person name="Tovar-Ramirez D."/>
        </authorList>
    </citation>
    <scope>NUCLEOTIDE SEQUENCE [LARGE SCALE GENOMIC DNA]</scope>
    <source>
        <strain evidence="3">Araruama</strain>
    </source>
</reference>
<name>A0A1V1NYE3_9BACT</name>
<proteinExistence type="predicted"/>
<dbReference type="EMBL" id="ATBP01001310">
    <property type="protein sequence ID" value="ETR67583.1"/>
    <property type="molecule type" value="Genomic_DNA"/>
</dbReference>
<feature type="domain" description="DUF6431" evidence="1">
    <location>
        <begin position="212"/>
        <end position="264"/>
    </location>
</feature>
<dbReference type="InterPro" id="IPR045536">
    <property type="entry name" value="DUF6431"/>
</dbReference>
<evidence type="ECO:0000313" key="3">
    <source>
        <dbReference type="Proteomes" id="UP000189670"/>
    </source>
</evidence>
<sequence>TLLMLENAVKRLIRQNFINPDKAPDIVHTILDTIAETRSRILSYKHYGNVPTYIALVIASIEDLSRMVEDLIASCPCGKGAKQKSNKKKNAECNNLKKTIEKMLSRLRSNYSQTSTGTEIENALSDSVIQEFKSWCQEHITKLSVTGIKGRGKQTCIFPFMDIEKYLANILDKNWFKKRILKNLAQFVPEAGHKKCCVKNRRKYRLKGFRPKNRKVIVPGKKIESPIRMVQCEECGKIFSVLPSFISREKHYSIDLIGKVLEGVLLRGVCIQYAQEIMELTGQPVKSKQTIFNWLKWIGQFHPAELLERAGVSSNGYFQEDEGFQKEPDLRTYVVAMVDSKSQVVWHIDYTDHVGEEDLFNSFQKFMEQISFKVKGVTKDKWQASTNALKRLFENLWIGYCHRHCLHKFKNALKEYRKETAISGKKSKELYEMFNGVLSESTHAVNMEVKIEMLLKRDNAFKHPLLKSRLDELKKMQ</sequence>
<feature type="non-terminal residue" evidence="2">
    <location>
        <position position="1"/>
    </location>
</feature>
<dbReference type="Pfam" id="PF20020">
    <property type="entry name" value="DUF6431"/>
    <property type="match status" value="1"/>
</dbReference>
<gene>
    <name evidence="2" type="ORF">OMM_11432</name>
</gene>
<evidence type="ECO:0000313" key="2">
    <source>
        <dbReference type="EMBL" id="ETR67583.1"/>
    </source>
</evidence>
<organism evidence="2 3">
    <name type="scientific">Candidatus Magnetoglobus multicellularis str. Araruama</name>
    <dbReference type="NCBI Taxonomy" id="890399"/>
    <lineage>
        <taxon>Bacteria</taxon>
        <taxon>Pseudomonadati</taxon>
        <taxon>Thermodesulfobacteriota</taxon>
        <taxon>Desulfobacteria</taxon>
        <taxon>Desulfobacterales</taxon>
        <taxon>Desulfobacteraceae</taxon>
        <taxon>Candidatus Magnetoglobus</taxon>
    </lineage>
</organism>
<dbReference type="Proteomes" id="UP000189670">
    <property type="component" value="Unassembled WGS sequence"/>
</dbReference>